<proteinExistence type="predicted"/>
<comment type="caution">
    <text evidence="8">The sequence shown here is derived from an EMBL/GenBank/DDBJ whole genome shotgun (WGS) entry which is preliminary data.</text>
</comment>
<evidence type="ECO:0000256" key="7">
    <source>
        <dbReference type="ARBA" id="ARBA00023291"/>
    </source>
</evidence>
<organism evidence="8 9">
    <name type="scientific">Microtetraspora fusca</name>
    <dbReference type="NCBI Taxonomy" id="1997"/>
    <lineage>
        <taxon>Bacteria</taxon>
        <taxon>Bacillati</taxon>
        <taxon>Actinomycetota</taxon>
        <taxon>Actinomycetes</taxon>
        <taxon>Streptosporangiales</taxon>
        <taxon>Streptosporangiaceae</taxon>
        <taxon>Microtetraspora</taxon>
    </lineage>
</organism>
<dbReference type="Proteomes" id="UP001602119">
    <property type="component" value="Unassembled WGS sequence"/>
</dbReference>
<keyword evidence="2" id="KW-0813">Transport</keyword>
<evidence type="ECO:0000256" key="4">
    <source>
        <dbReference type="ARBA" id="ARBA00022982"/>
    </source>
</evidence>
<dbReference type="Gene3D" id="3.30.70.20">
    <property type="match status" value="1"/>
</dbReference>
<evidence type="ECO:0000256" key="3">
    <source>
        <dbReference type="ARBA" id="ARBA00022723"/>
    </source>
</evidence>
<keyword evidence="9" id="KW-1185">Reference proteome</keyword>
<keyword evidence="6" id="KW-0411">Iron-sulfur</keyword>
<keyword evidence="5" id="KW-0408">Iron</keyword>
<dbReference type="RefSeq" id="WP_387345206.1">
    <property type="nucleotide sequence ID" value="NZ_JBIAXI010000019.1"/>
</dbReference>
<comment type="cofactor">
    <cofactor evidence="1">
        <name>[3Fe-4S] cluster</name>
        <dbReference type="ChEBI" id="CHEBI:21137"/>
    </cofactor>
</comment>
<name>A0ABW6VBR3_MICFU</name>
<keyword evidence="3" id="KW-0479">Metal-binding</keyword>
<protein>
    <submittedName>
        <fullName evidence="8">Ferredoxin</fullName>
    </submittedName>
</protein>
<keyword evidence="7" id="KW-0003">3Fe-4S</keyword>
<gene>
    <name evidence="8" type="ORF">ACFY05_28420</name>
</gene>
<accession>A0ABW6VBR3</accession>
<keyword evidence="4" id="KW-0249">Electron transport</keyword>
<dbReference type="SUPFAM" id="SSF54862">
    <property type="entry name" value="4Fe-4S ferredoxins"/>
    <property type="match status" value="1"/>
</dbReference>
<evidence type="ECO:0000313" key="8">
    <source>
        <dbReference type="EMBL" id="MFF4776793.1"/>
    </source>
</evidence>
<evidence type="ECO:0000256" key="1">
    <source>
        <dbReference type="ARBA" id="ARBA00001927"/>
    </source>
</evidence>
<evidence type="ECO:0000256" key="5">
    <source>
        <dbReference type="ARBA" id="ARBA00023004"/>
    </source>
</evidence>
<evidence type="ECO:0000256" key="2">
    <source>
        <dbReference type="ARBA" id="ARBA00022448"/>
    </source>
</evidence>
<dbReference type="Pfam" id="PF13370">
    <property type="entry name" value="Fer4_13"/>
    <property type="match status" value="1"/>
</dbReference>
<dbReference type="EMBL" id="JBIAXI010000019">
    <property type="protein sequence ID" value="MFF4776793.1"/>
    <property type="molecule type" value="Genomic_DNA"/>
</dbReference>
<sequence length="65" mass="6911">MRVFADTKLCTGAGLCVIAAAEVFDQRDGDGLVALLRPEPPAEAQAAVRQAALFCPTRAIRLEEP</sequence>
<evidence type="ECO:0000313" key="9">
    <source>
        <dbReference type="Proteomes" id="UP001602119"/>
    </source>
</evidence>
<dbReference type="PANTHER" id="PTHR36923:SF3">
    <property type="entry name" value="FERREDOXIN"/>
    <property type="match status" value="1"/>
</dbReference>
<evidence type="ECO:0000256" key="6">
    <source>
        <dbReference type="ARBA" id="ARBA00023014"/>
    </source>
</evidence>
<dbReference type="InterPro" id="IPR051269">
    <property type="entry name" value="Fe-S_cluster_ET"/>
</dbReference>
<reference evidence="8 9" key="1">
    <citation type="submission" date="2024-10" db="EMBL/GenBank/DDBJ databases">
        <title>The Natural Products Discovery Center: Release of the First 8490 Sequenced Strains for Exploring Actinobacteria Biosynthetic Diversity.</title>
        <authorList>
            <person name="Kalkreuter E."/>
            <person name="Kautsar S.A."/>
            <person name="Yang D."/>
            <person name="Bader C.D."/>
            <person name="Teijaro C.N."/>
            <person name="Fluegel L."/>
            <person name="Davis C.M."/>
            <person name="Simpson J.R."/>
            <person name="Lauterbach L."/>
            <person name="Steele A.D."/>
            <person name="Gui C."/>
            <person name="Meng S."/>
            <person name="Li G."/>
            <person name="Viehrig K."/>
            <person name="Ye F."/>
            <person name="Su P."/>
            <person name="Kiefer A.F."/>
            <person name="Nichols A."/>
            <person name="Cepeda A.J."/>
            <person name="Yan W."/>
            <person name="Fan B."/>
            <person name="Jiang Y."/>
            <person name="Adhikari A."/>
            <person name="Zheng C.-J."/>
            <person name="Schuster L."/>
            <person name="Cowan T.M."/>
            <person name="Smanski M.J."/>
            <person name="Chevrette M.G."/>
            <person name="De Carvalho L.P.S."/>
            <person name="Shen B."/>
        </authorList>
    </citation>
    <scope>NUCLEOTIDE SEQUENCE [LARGE SCALE GENOMIC DNA]</scope>
    <source>
        <strain evidence="8 9">NPDC001281</strain>
    </source>
</reference>
<dbReference type="PANTHER" id="PTHR36923">
    <property type="entry name" value="FERREDOXIN"/>
    <property type="match status" value="1"/>
</dbReference>